<gene>
    <name evidence="3" type="ORF">Acr_14g0006710</name>
</gene>
<evidence type="ECO:0000259" key="2">
    <source>
        <dbReference type="PROSITE" id="PS50158"/>
    </source>
</evidence>
<sequence length="432" mass="48251">MAEEGKTKIEKFNGENFSFWKMQMEDYLYQNDLYQPLEGKKPEGMKDADWTVLDRKALGTIRLTLSSSVAFNISKEKTTSDLMVALSKMYEKPSASNKVYLMKRLFNMKMANDGRVAEHLNNFNTVTSQLKSVDINFDDEVRALLILSGLPDNWDSLVMVVSNSSGSSKLKYDNVVGIILSEELRRKSSGAAETSGSALRPREKDAECYNCGKKGHFAKHCKSPKKHADDQRCNTSVNISDNGDSEALVLSVATHDDVWIVDSGALFHATYQKEILHNYVKGDFGKVYLGDDEPCSIIGKGEVQISLTNGTTLRLKDVRHVPNLKRNLISVGQLATSGCKTIFTDDSWKVMKGDMVMAHRKKQGTLYVMSRTNTVLATASSKPDATTWHLRLGHMSEKGMKVMITNEKLPGLKQLDLFGREINFHTIPSILS</sequence>
<dbReference type="Pfam" id="PF14223">
    <property type="entry name" value="Retrotran_gag_2"/>
    <property type="match status" value="1"/>
</dbReference>
<proteinExistence type="predicted"/>
<keyword evidence="1" id="KW-0479">Metal-binding</keyword>
<keyword evidence="1" id="KW-0863">Zinc-finger</keyword>
<evidence type="ECO:0000313" key="4">
    <source>
        <dbReference type="Proteomes" id="UP000585474"/>
    </source>
</evidence>
<dbReference type="GO" id="GO:0008270">
    <property type="term" value="F:zinc ion binding"/>
    <property type="evidence" value="ECO:0007669"/>
    <property type="project" value="UniProtKB-KW"/>
</dbReference>
<dbReference type="InterPro" id="IPR025724">
    <property type="entry name" value="GAG-pre-integrase_dom"/>
</dbReference>
<organism evidence="3 4">
    <name type="scientific">Actinidia rufa</name>
    <dbReference type="NCBI Taxonomy" id="165716"/>
    <lineage>
        <taxon>Eukaryota</taxon>
        <taxon>Viridiplantae</taxon>
        <taxon>Streptophyta</taxon>
        <taxon>Embryophyta</taxon>
        <taxon>Tracheophyta</taxon>
        <taxon>Spermatophyta</taxon>
        <taxon>Magnoliopsida</taxon>
        <taxon>eudicotyledons</taxon>
        <taxon>Gunneridae</taxon>
        <taxon>Pentapetalae</taxon>
        <taxon>asterids</taxon>
        <taxon>Ericales</taxon>
        <taxon>Actinidiaceae</taxon>
        <taxon>Actinidia</taxon>
    </lineage>
</organism>
<feature type="domain" description="CCHC-type" evidence="2">
    <location>
        <begin position="208"/>
        <end position="223"/>
    </location>
</feature>
<dbReference type="Pfam" id="PF13976">
    <property type="entry name" value="gag_pre-integrs"/>
    <property type="match status" value="1"/>
</dbReference>
<keyword evidence="1" id="KW-0862">Zinc</keyword>
<dbReference type="EMBL" id="BJWL01000014">
    <property type="protein sequence ID" value="GFZ01036.1"/>
    <property type="molecule type" value="Genomic_DNA"/>
</dbReference>
<dbReference type="InterPro" id="IPR036875">
    <property type="entry name" value="Znf_CCHC_sf"/>
</dbReference>
<dbReference type="PANTHER" id="PTHR47592">
    <property type="entry name" value="PBF68 PROTEIN"/>
    <property type="match status" value="1"/>
</dbReference>
<dbReference type="PANTHER" id="PTHR47592:SF27">
    <property type="entry name" value="OS08G0421700 PROTEIN"/>
    <property type="match status" value="1"/>
</dbReference>
<protein>
    <recommendedName>
        <fullName evidence="2">CCHC-type domain-containing protein</fullName>
    </recommendedName>
</protein>
<dbReference type="OrthoDB" id="418757at2759"/>
<comment type="caution">
    <text evidence="3">The sequence shown here is derived from an EMBL/GenBank/DDBJ whole genome shotgun (WGS) entry which is preliminary data.</text>
</comment>
<dbReference type="PROSITE" id="PS50158">
    <property type="entry name" value="ZF_CCHC"/>
    <property type="match status" value="1"/>
</dbReference>
<name>A0A7J0FQP2_9ERIC</name>
<reference evidence="3 4" key="1">
    <citation type="submission" date="2019-07" db="EMBL/GenBank/DDBJ databases">
        <title>De Novo Assembly of kiwifruit Actinidia rufa.</title>
        <authorList>
            <person name="Sugita-Konishi S."/>
            <person name="Sato K."/>
            <person name="Mori E."/>
            <person name="Abe Y."/>
            <person name="Kisaki G."/>
            <person name="Hamano K."/>
            <person name="Suezawa K."/>
            <person name="Otani M."/>
            <person name="Fukuda T."/>
            <person name="Manabe T."/>
            <person name="Gomi K."/>
            <person name="Tabuchi M."/>
            <person name="Akimitsu K."/>
            <person name="Kataoka I."/>
        </authorList>
    </citation>
    <scope>NUCLEOTIDE SEQUENCE [LARGE SCALE GENOMIC DNA]</scope>
    <source>
        <strain evidence="4">cv. Fuchu</strain>
    </source>
</reference>
<dbReference type="SMART" id="SM00343">
    <property type="entry name" value="ZnF_C2HC"/>
    <property type="match status" value="1"/>
</dbReference>
<accession>A0A7J0FQP2</accession>
<dbReference type="Gene3D" id="4.10.60.10">
    <property type="entry name" value="Zinc finger, CCHC-type"/>
    <property type="match status" value="1"/>
</dbReference>
<dbReference type="InterPro" id="IPR001878">
    <property type="entry name" value="Znf_CCHC"/>
</dbReference>
<evidence type="ECO:0000313" key="3">
    <source>
        <dbReference type="EMBL" id="GFZ01036.1"/>
    </source>
</evidence>
<dbReference type="Proteomes" id="UP000585474">
    <property type="component" value="Unassembled WGS sequence"/>
</dbReference>
<dbReference type="GO" id="GO:0003676">
    <property type="term" value="F:nucleic acid binding"/>
    <property type="evidence" value="ECO:0007669"/>
    <property type="project" value="InterPro"/>
</dbReference>
<evidence type="ECO:0000256" key="1">
    <source>
        <dbReference type="PROSITE-ProRule" id="PRU00047"/>
    </source>
</evidence>
<dbReference type="InterPro" id="IPR054722">
    <property type="entry name" value="PolX-like_BBD"/>
</dbReference>
<keyword evidence="4" id="KW-1185">Reference proteome</keyword>
<dbReference type="AlphaFoldDB" id="A0A7J0FQP2"/>
<dbReference type="SUPFAM" id="SSF57756">
    <property type="entry name" value="Retrovirus zinc finger-like domains"/>
    <property type="match status" value="1"/>
</dbReference>
<dbReference type="Pfam" id="PF22936">
    <property type="entry name" value="Pol_BBD"/>
    <property type="match status" value="1"/>
</dbReference>